<dbReference type="OrthoDB" id="9773203at2"/>
<name>A0A3E1NQ62_9BACT</name>
<evidence type="ECO:0000256" key="1">
    <source>
        <dbReference type="ARBA" id="ARBA00022729"/>
    </source>
</evidence>
<keyword evidence="4" id="KW-1185">Reference proteome</keyword>
<dbReference type="SUPFAM" id="SSF51445">
    <property type="entry name" value="(Trans)glycosidases"/>
    <property type="match status" value="1"/>
</dbReference>
<proteinExistence type="predicted"/>
<gene>
    <name evidence="3" type="ORF">DXN05_02990</name>
</gene>
<evidence type="ECO:0000313" key="4">
    <source>
        <dbReference type="Proteomes" id="UP000261284"/>
    </source>
</evidence>
<dbReference type="Proteomes" id="UP000261284">
    <property type="component" value="Unassembled WGS sequence"/>
</dbReference>
<dbReference type="AlphaFoldDB" id="A0A3E1NQ62"/>
<dbReference type="EMBL" id="QTJU01000001">
    <property type="protein sequence ID" value="RFM29954.1"/>
    <property type="molecule type" value="Genomic_DNA"/>
</dbReference>
<evidence type="ECO:0000313" key="3">
    <source>
        <dbReference type="EMBL" id="RFM29954.1"/>
    </source>
</evidence>
<accession>A0A3E1NQ62</accession>
<dbReference type="Gene3D" id="3.20.20.80">
    <property type="entry name" value="Glycosidases"/>
    <property type="match status" value="1"/>
</dbReference>
<protein>
    <recommendedName>
        <fullName evidence="2">Glycosyl hydrolase-like 10 domain-containing protein</fullName>
    </recommendedName>
</protein>
<organism evidence="3 4">
    <name type="scientific">Deminuibacter soli</name>
    <dbReference type="NCBI Taxonomy" id="2291815"/>
    <lineage>
        <taxon>Bacteria</taxon>
        <taxon>Pseudomonadati</taxon>
        <taxon>Bacteroidota</taxon>
        <taxon>Chitinophagia</taxon>
        <taxon>Chitinophagales</taxon>
        <taxon>Chitinophagaceae</taxon>
        <taxon>Deminuibacter</taxon>
    </lineage>
</organism>
<dbReference type="InterPro" id="IPR017853">
    <property type="entry name" value="GH"/>
</dbReference>
<dbReference type="PANTHER" id="PTHR43405">
    <property type="entry name" value="GLYCOSYL HYDROLASE DIGH"/>
    <property type="match status" value="1"/>
</dbReference>
<dbReference type="InterPro" id="IPR003790">
    <property type="entry name" value="GHL10"/>
</dbReference>
<keyword evidence="1" id="KW-0732">Signal</keyword>
<sequence>MKCSYFFVFVLALFCPLTILFGQYSPKYEFRGVWIATVANIDWPSRKGLPVEQQKAEFKRILDLHQRNGMNAVIVQVRPAADAFYPSPYEPWSEYLSGKQGVAPVPYYDPLQFMIDEAHKRGMEFHAWINPYRAVLHNNSSSVAPNHITRTHPDWFVNYGGSKYFDPGKPEVMNYVVNVVKDIVERYDIDGIHLDDYFYPYKIPGREFPDAATYRKYGAGMEKDDWRRSNCDSLIFKLHQVITAANPYVKFGVSPFGVWRNKSDDPQGSNTRGGSPAYDDLYADILLWLEKKWVDYVAPQLYWEIGHQLCDYRTLLDWWGNNTYGRHLYIGHGMYRTVENVTAAWRGTHEIPNQIELLRRNDKVQGSAFFSSKNFEENPHGWDDSLRNHYYHFPAIVPPMRWLDALAPLQPSITNARDIADRSVTAAPIIRIDGAAKDTELVKSFVIYATNTYNVLGQQPRYMVVPKDDNTFSLDILQSDLPADWTNCFIAISTINRSNNESPISNTVEFIKTDKGWMIPRQ</sequence>
<dbReference type="InterPro" id="IPR052177">
    <property type="entry name" value="Divisome_Glycosyl_Hydrolase"/>
</dbReference>
<reference evidence="3 4" key="1">
    <citation type="submission" date="2018-08" db="EMBL/GenBank/DDBJ databases">
        <title>Chitinophagaceae sp. K23C18032701, a novel bacterium isolated from forest soil.</title>
        <authorList>
            <person name="Wang C."/>
        </authorList>
    </citation>
    <scope>NUCLEOTIDE SEQUENCE [LARGE SCALE GENOMIC DNA]</scope>
    <source>
        <strain evidence="3 4">K23C18032701</strain>
    </source>
</reference>
<feature type="domain" description="Glycosyl hydrolase-like 10" evidence="2">
    <location>
        <begin position="29"/>
        <end position="336"/>
    </location>
</feature>
<dbReference type="Pfam" id="PF02638">
    <property type="entry name" value="GHL10"/>
    <property type="match status" value="1"/>
</dbReference>
<dbReference type="PANTHER" id="PTHR43405:SF1">
    <property type="entry name" value="GLYCOSYL HYDROLASE DIGH"/>
    <property type="match status" value="1"/>
</dbReference>
<evidence type="ECO:0000259" key="2">
    <source>
        <dbReference type="Pfam" id="PF02638"/>
    </source>
</evidence>
<comment type="caution">
    <text evidence="3">The sequence shown here is derived from an EMBL/GenBank/DDBJ whole genome shotgun (WGS) entry which is preliminary data.</text>
</comment>